<keyword evidence="4 6" id="KW-0472">Membrane</keyword>
<evidence type="ECO:0000256" key="4">
    <source>
        <dbReference type="ARBA" id="ARBA00023136"/>
    </source>
</evidence>
<reference evidence="8" key="1">
    <citation type="submission" date="2019-11" db="EMBL/GenBank/DDBJ databases">
        <title>Genomic insights into an expanded diversity of filamentous marine cyanobacteria reveals the extraordinary biosynthetic potential of Moorea and Okeania.</title>
        <authorList>
            <person name="Ferreira Leao T."/>
            <person name="Wang M."/>
            <person name="Moss N."/>
            <person name="Da Silva R."/>
            <person name="Sanders J."/>
            <person name="Nurk S."/>
            <person name="Gurevich A."/>
            <person name="Humphrey G."/>
            <person name="Reher R."/>
            <person name="Zhu Q."/>
            <person name="Belda-Ferre P."/>
            <person name="Glukhov E."/>
            <person name="Rex R."/>
            <person name="Dorrestein P.C."/>
            <person name="Knight R."/>
            <person name="Pevzner P."/>
            <person name="Gerwick W.H."/>
            <person name="Gerwick L."/>
        </authorList>
    </citation>
    <scope>NUCLEOTIDE SEQUENCE</scope>
    <source>
        <strain evidence="8">SIO1C4</strain>
    </source>
</reference>
<evidence type="ECO:0000256" key="3">
    <source>
        <dbReference type="ARBA" id="ARBA00022989"/>
    </source>
</evidence>
<evidence type="ECO:0000256" key="2">
    <source>
        <dbReference type="ARBA" id="ARBA00022692"/>
    </source>
</evidence>
<evidence type="ECO:0000256" key="1">
    <source>
        <dbReference type="ARBA" id="ARBA00022475"/>
    </source>
</evidence>
<evidence type="ECO:0000256" key="5">
    <source>
        <dbReference type="SAM" id="Coils"/>
    </source>
</evidence>
<dbReference type="GO" id="GO:0005886">
    <property type="term" value="C:plasma membrane"/>
    <property type="evidence" value="ECO:0007669"/>
    <property type="project" value="InterPro"/>
</dbReference>
<dbReference type="Pfam" id="PF06305">
    <property type="entry name" value="LapA_dom"/>
    <property type="match status" value="1"/>
</dbReference>
<organism evidence="8">
    <name type="scientific">Symploca sp. SIO1C4</name>
    <dbReference type="NCBI Taxonomy" id="2607765"/>
    <lineage>
        <taxon>Bacteria</taxon>
        <taxon>Bacillati</taxon>
        <taxon>Cyanobacteriota</taxon>
        <taxon>Cyanophyceae</taxon>
        <taxon>Coleofasciculales</taxon>
        <taxon>Coleofasciculaceae</taxon>
        <taxon>Symploca</taxon>
    </lineage>
</organism>
<name>A0A6B3NK99_9CYAN</name>
<proteinExistence type="predicted"/>
<gene>
    <name evidence="8" type="ORF">F6J89_32515</name>
</gene>
<dbReference type="InterPro" id="IPR010445">
    <property type="entry name" value="LapA_dom"/>
</dbReference>
<dbReference type="EMBL" id="JAAHFQ010001111">
    <property type="protein sequence ID" value="NER32200.1"/>
    <property type="molecule type" value="Genomic_DNA"/>
</dbReference>
<accession>A0A6B3NK99</accession>
<dbReference type="AlphaFoldDB" id="A0A6B3NK99"/>
<feature type="domain" description="Lipopolysaccharide assembly protein A" evidence="7">
    <location>
        <begin position="22"/>
        <end position="84"/>
    </location>
</feature>
<keyword evidence="3 6" id="KW-1133">Transmembrane helix</keyword>
<dbReference type="PANTHER" id="PTHR41335">
    <property type="entry name" value="MEMBRANE PROTEIN-RELATED"/>
    <property type="match status" value="1"/>
</dbReference>
<evidence type="ECO:0000256" key="6">
    <source>
        <dbReference type="SAM" id="Phobius"/>
    </source>
</evidence>
<comment type="caution">
    <text evidence="8">The sequence shown here is derived from an EMBL/GenBank/DDBJ whole genome shotgun (WGS) entry which is preliminary data.</text>
</comment>
<protein>
    <submittedName>
        <fullName evidence="8">LapA family protein</fullName>
    </submittedName>
</protein>
<evidence type="ECO:0000259" key="7">
    <source>
        <dbReference type="Pfam" id="PF06305"/>
    </source>
</evidence>
<keyword evidence="5" id="KW-0175">Coiled coil</keyword>
<keyword evidence="2 6" id="KW-0812">Transmembrane</keyword>
<sequence>MRPLVLVLAIVVVAATVILAVQNLATVSVYFVVWQIEASLAAFLLLTLAAGFLASFLLSMPTVIQKNWKIANHKQRIVQLEKESNEMIETISAQRKRIEYLEKSFQQEIESTKSIEPKQKQ</sequence>
<dbReference type="PANTHER" id="PTHR41335:SF1">
    <property type="entry name" value="MEMBRANE PROTEIN"/>
    <property type="match status" value="1"/>
</dbReference>
<evidence type="ECO:0000313" key="8">
    <source>
        <dbReference type="EMBL" id="NER32200.1"/>
    </source>
</evidence>
<keyword evidence="1" id="KW-1003">Cell membrane</keyword>
<feature type="coiled-coil region" evidence="5">
    <location>
        <begin position="63"/>
        <end position="97"/>
    </location>
</feature>
<feature type="transmembrane region" description="Helical" evidence="6">
    <location>
        <begin position="36"/>
        <end position="59"/>
    </location>
</feature>